<keyword evidence="1" id="KW-0808">Transferase</keyword>
<keyword evidence="2" id="KW-1185">Reference proteome</keyword>
<dbReference type="SUPFAM" id="SSF53335">
    <property type="entry name" value="S-adenosyl-L-methionine-dependent methyltransferases"/>
    <property type="match status" value="1"/>
</dbReference>
<dbReference type="AlphaFoldDB" id="A0A9X4MJK3"/>
<evidence type="ECO:0000313" key="1">
    <source>
        <dbReference type="EMBL" id="MDG4476044.1"/>
    </source>
</evidence>
<protein>
    <submittedName>
        <fullName evidence="1">Class I SAM-dependent methyltransferase</fullName>
    </submittedName>
</protein>
<dbReference type="InterPro" id="IPR029063">
    <property type="entry name" value="SAM-dependent_MTases_sf"/>
</dbReference>
<reference evidence="1" key="1">
    <citation type="journal article" date="2022" name="bioRxiv">
        <title>Thiovibrio frasassiensisgen. nov., sp. nov., an autotrophic, elemental sulfur disproportionating bacterium isolated from sulfidic karst sediment, and proposal of Thiovibrionaceae fam. nov.</title>
        <authorList>
            <person name="Aronson H."/>
            <person name="Thomas C."/>
            <person name="Bhattacharyya M."/>
            <person name="Eckstein S."/>
            <person name="Jensen S."/>
            <person name="Barco R."/>
            <person name="Macalady J."/>
            <person name="Amend J."/>
        </authorList>
    </citation>
    <scope>NUCLEOTIDE SEQUENCE</scope>
    <source>
        <strain evidence="1">RS19-109</strain>
    </source>
</reference>
<comment type="caution">
    <text evidence="1">The sequence shown here is derived from an EMBL/GenBank/DDBJ whole genome shotgun (WGS) entry which is preliminary data.</text>
</comment>
<dbReference type="Gene3D" id="3.40.50.150">
    <property type="entry name" value="Vaccinia Virus protein VP39"/>
    <property type="match status" value="1"/>
</dbReference>
<organism evidence="1 2">
    <name type="scientific">Thiovibrio frasassiensis</name>
    <dbReference type="NCBI Taxonomy" id="2984131"/>
    <lineage>
        <taxon>Bacteria</taxon>
        <taxon>Pseudomonadati</taxon>
        <taxon>Thermodesulfobacteriota</taxon>
        <taxon>Desulfobulbia</taxon>
        <taxon>Desulfobulbales</taxon>
        <taxon>Thiovibrionaceae</taxon>
        <taxon>Thiovibrio</taxon>
    </lineage>
</organism>
<dbReference type="GO" id="GO:0008168">
    <property type="term" value="F:methyltransferase activity"/>
    <property type="evidence" value="ECO:0007669"/>
    <property type="project" value="UniProtKB-KW"/>
</dbReference>
<name>A0A9X4MJK3_9BACT</name>
<sequence>MAHPTLQYLTREYFEHNPTWDLADTPWKARIVAAALTRNGIQPSSVCEVGCGSGGCLAELRTIYPEAELSGFDIAPDAAAFWLQYDGLNIHFEVGDALRESSLKCDVLLMLDVVEHLADPHDFLERLLGKANFYIFHIPLDLSAFSVYREAPLLYVRNKVGHIHYFTKELALSLLRECGYEIVDAAYTQAAFTAPSHGWKTLIAKPLRRIIYALFGKDRGVRLIGGETLIVVAQKR</sequence>
<evidence type="ECO:0000313" key="2">
    <source>
        <dbReference type="Proteomes" id="UP001154240"/>
    </source>
</evidence>
<dbReference type="Pfam" id="PF13489">
    <property type="entry name" value="Methyltransf_23"/>
    <property type="match status" value="1"/>
</dbReference>
<reference evidence="1" key="2">
    <citation type="submission" date="2022-10" db="EMBL/GenBank/DDBJ databases">
        <authorList>
            <person name="Aronson H.S."/>
        </authorList>
    </citation>
    <scope>NUCLEOTIDE SEQUENCE</scope>
    <source>
        <strain evidence="1">RS19-109</strain>
    </source>
</reference>
<dbReference type="EMBL" id="JAPHEH010000001">
    <property type="protein sequence ID" value="MDG4476044.1"/>
    <property type="molecule type" value="Genomic_DNA"/>
</dbReference>
<keyword evidence="1" id="KW-0489">Methyltransferase</keyword>
<dbReference type="GO" id="GO:0032259">
    <property type="term" value="P:methylation"/>
    <property type="evidence" value="ECO:0007669"/>
    <property type="project" value="UniProtKB-KW"/>
</dbReference>
<proteinExistence type="predicted"/>
<gene>
    <name evidence="1" type="ORF">OLX77_07725</name>
</gene>
<dbReference type="Proteomes" id="UP001154240">
    <property type="component" value="Unassembled WGS sequence"/>
</dbReference>
<dbReference type="RefSeq" id="WP_307633013.1">
    <property type="nucleotide sequence ID" value="NZ_JAPHEH010000001.1"/>
</dbReference>
<dbReference type="CDD" id="cd02440">
    <property type="entry name" value="AdoMet_MTases"/>
    <property type="match status" value="1"/>
</dbReference>
<accession>A0A9X4MJK3</accession>